<feature type="domain" description="T6SS Phospholipase effector Tle1-like catalytic" evidence="3">
    <location>
        <begin position="1026"/>
        <end position="1129"/>
    </location>
</feature>
<organism evidence="5 6">
    <name type="scientific">Pollutimonas bauzanensis</name>
    <dbReference type="NCBI Taxonomy" id="658167"/>
    <lineage>
        <taxon>Bacteria</taxon>
        <taxon>Pseudomonadati</taxon>
        <taxon>Pseudomonadota</taxon>
        <taxon>Betaproteobacteria</taxon>
        <taxon>Burkholderiales</taxon>
        <taxon>Alcaligenaceae</taxon>
        <taxon>Pollutimonas</taxon>
    </lineage>
</organism>
<evidence type="ECO:0000259" key="4">
    <source>
        <dbReference type="Pfam" id="PF20148"/>
    </source>
</evidence>
<feature type="compositionally biased region" description="Basic and acidic residues" evidence="1">
    <location>
        <begin position="496"/>
        <end position="513"/>
    </location>
</feature>
<dbReference type="Pfam" id="PF09994">
    <property type="entry name" value="T6SS_Tle1-like_cat"/>
    <property type="match status" value="1"/>
</dbReference>
<reference evidence="5 6" key="1">
    <citation type="submission" date="2016-11" db="EMBL/GenBank/DDBJ databases">
        <authorList>
            <person name="Jaros S."/>
            <person name="Januszkiewicz K."/>
            <person name="Wedrychowicz H."/>
        </authorList>
    </citation>
    <scope>NUCLEOTIDE SEQUENCE [LARGE SCALE GENOMIC DNA]</scope>
    <source>
        <strain evidence="5 6">CGMCC 1.10190</strain>
    </source>
</reference>
<dbReference type="InterPro" id="IPR050708">
    <property type="entry name" value="T6SS_VgrG/RHS"/>
</dbReference>
<dbReference type="Proteomes" id="UP000184226">
    <property type="component" value="Unassembled WGS sequence"/>
</dbReference>
<feature type="domain" description="DUF6531" evidence="4">
    <location>
        <begin position="55"/>
        <end position="128"/>
    </location>
</feature>
<dbReference type="RefSeq" id="WP_073102942.1">
    <property type="nucleotide sequence ID" value="NZ_FQXE01000004.1"/>
</dbReference>
<feature type="chain" id="PRO_5012115778" evidence="2">
    <location>
        <begin position="21"/>
        <end position="1239"/>
    </location>
</feature>
<dbReference type="STRING" id="658167.SAMN04488135_104279"/>
<dbReference type="EMBL" id="FQXE01000004">
    <property type="protein sequence ID" value="SHH71379.1"/>
    <property type="molecule type" value="Genomic_DNA"/>
</dbReference>
<dbReference type="OrthoDB" id="5445630at2"/>
<dbReference type="PANTHER" id="PTHR32305:SF15">
    <property type="entry name" value="PROTEIN RHSA-RELATED"/>
    <property type="match status" value="1"/>
</dbReference>
<feature type="signal peptide" evidence="2">
    <location>
        <begin position="1"/>
        <end position="20"/>
    </location>
</feature>
<dbReference type="InterPro" id="IPR022385">
    <property type="entry name" value="Rhs_assc_core"/>
</dbReference>
<evidence type="ECO:0000259" key="3">
    <source>
        <dbReference type="Pfam" id="PF09994"/>
    </source>
</evidence>
<dbReference type="AlphaFoldDB" id="A0A1M5V7Z1"/>
<dbReference type="PANTHER" id="PTHR32305">
    <property type="match status" value="1"/>
</dbReference>
<keyword evidence="2" id="KW-0732">Signal</keyword>
<proteinExistence type="predicted"/>
<name>A0A1M5V7Z1_9BURK</name>
<dbReference type="Gene3D" id="2.180.10.10">
    <property type="entry name" value="RHS repeat-associated core"/>
    <property type="match status" value="1"/>
</dbReference>
<accession>A0A1M5V7Z1</accession>
<keyword evidence="6" id="KW-1185">Reference proteome</keyword>
<sequence length="1239" mass="134704">MSRAFCFLLFLWAVPAPAPAQQAGTCGPPQLGQPCSQGGLATAPGAEPSLNLGAGNPIHIVTGNKYQKEIDLPANPHAPGIEIVRHYNALDRRASAVGAGWSLSYDTRLFHEGGGWRIAQADGSRIDFTGARGEPRANSHGALKAAGEHWVWTWPTGRQLWFDTGGYLVRILAGPRIRVDIRRNSQAGPLAGTIAAVTDGQGHSLAFAYRVAAGRAYLSHIDSALGRYQYRHEAAGDTAAPGALRLAAMLRPDGMQRRYLYEAGSQAGNAMALTGIEILSADQKHRQRISTWAYDLQGRAVLSIRGGPDSQAGRISLQYVRPPAPRTQGLTIVTDARQRQTRFETARQDGRYVLTRVAGAGCAGCAAPGSQASYDGQGRLREINGARLQRDASGAIRQLEPGAPGWPALVLRYRPDGLRASWSSALTGSERMLYEARSLPAQRVWANGDSAAYQYDAQGRPLRLVEKGAGATQETTLQWRGGLLVRIVHPNETESRQYDRQGKLSRRSVERASSHSHARLRYTESFEYDRHGRMLRHHLPEGGSLSYRWGADHRLAGISWRDAGGQVHSVMDSAPGQAGYCYGNGLCLKTVLGEHGQARQLTLASASGQDEVWSLEQHYDKHGRLQQEHHAVPAAGHEESWSYAYDDQARLIGAQGGPVSAGPDAAPGGAIWYAWTDDGALAAKRENGATFKPSIRRDASGLPLAVGDATLSYGADRRLAAVHRQGGAVANYLHNAYGHRIVRRGEQADTDYFYLDNRLVAESRQAARPADGKDGGALNLGRRYIYAQHVPVGFIDYPAAAPPRLYAVHADLVGAPRLVTDASQNIRWLASYSPTGAATRLAGDLTLDLRLPGQVYDAATGWHDNVLRSYAPELGQYLEPDPLGPLPDSQALGYARQQPRRYADPLGLVLFAFDGTRNNAETLSNVWKMSQAYRDGPVFYHSGPGNPMYLDWDAIIAWQASRIIENQWRSLLNVLQQSGSLNEPLPIDIIGYSRGAALARHFGNLISQYVENGLFSYTDSQRGLLTACVDLRFMGLFDTVAQFGVAGWQNASYDLTIAPAWEWVAHAVALHERRWLLPLASAADAGGANIVEAPFIGAHADIGGGALLDSDGQPAAHGDLSDVALNWMLWQARAASLRFDTLAQSDREITDPVLHDERPPLLRSVQDGDRAVQSGAGALLYAYQDDDPKLGRSRRAQTESLITRQENWRSSASAQVGVVDMDGYAQWLRDELGWQALAA</sequence>
<dbReference type="InterPro" id="IPR045351">
    <property type="entry name" value="DUF6531"/>
</dbReference>
<dbReference type="Pfam" id="PF20148">
    <property type="entry name" value="DUF6531"/>
    <property type="match status" value="1"/>
</dbReference>
<protein>
    <submittedName>
        <fullName evidence="5">RHS repeat-associated core domain-containing protein</fullName>
    </submittedName>
</protein>
<dbReference type="NCBIfam" id="TIGR03696">
    <property type="entry name" value="Rhs_assc_core"/>
    <property type="match status" value="1"/>
</dbReference>
<evidence type="ECO:0000313" key="6">
    <source>
        <dbReference type="Proteomes" id="UP000184226"/>
    </source>
</evidence>
<evidence type="ECO:0000256" key="2">
    <source>
        <dbReference type="SAM" id="SignalP"/>
    </source>
</evidence>
<evidence type="ECO:0000313" key="5">
    <source>
        <dbReference type="EMBL" id="SHH71379.1"/>
    </source>
</evidence>
<dbReference type="InterPro" id="IPR018712">
    <property type="entry name" value="Tle1-like_cat"/>
</dbReference>
<evidence type="ECO:0000256" key="1">
    <source>
        <dbReference type="SAM" id="MobiDB-lite"/>
    </source>
</evidence>
<gene>
    <name evidence="5" type="ORF">SAMN04488135_104279</name>
</gene>
<feature type="region of interest" description="Disordered" evidence="1">
    <location>
        <begin position="496"/>
        <end position="516"/>
    </location>
</feature>